<dbReference type="HOGENOM" id="CLU_2000625_0_0_0"/>
<evidence type="ECO:0000256" key="1">
    <source>
        <dbReference type="SAM" id="Phobius"/>
    </source>
</evidence>
<protein>
    <submittedName>
        <fullName evidence="3">Uncharacterized protein</fullName>
    </submittedName>
</protein>
<dbReference type="AlphaFoldDB" id="W0RTJ6"/>
<feature type="signal peptide" evidence="2">
    <location>
        <begin position="1"/>
        <end position="29"/>
    </location>
</feature>
<keyword evidence="3" id="KW-0614">Plasmid</keyword>
<name>W0RTJ6_9BACT</name>
<evidence type="ECO:0000256" key="2">
    <source>
        <dbReference type="SAM" id="SignalP"/>
    </source>
</evidence>
<sequence length="124" mass="12409">MRQLIRRPSRACVPFLVVALMAPAAAVRAETPATPAPATAPRSVMYEAAQVAARPAASAPVEQQRAATDAVRMERHVGAGKNAALMVVGAAGIITGAVVGGGGGAAIAIGGAAVGLYGLYRFMK</sequence>
<accession>W0RTJ6</accession>
<keyword evidence="1" id="KW-0812">Transmembrane</keyword>
<dbReference type="EMBL" id="CP007130">
    <property type="protein sequence ID" value="AHG93767.1"/>
    <property type="molecule type" value="Genomic_DNA"/>
</dbReference>
<evidence type="ECO:0000313" key="3">
    <source>
        <dbReference type="EMBL" id="AHG93767.1"/>
    </source>
</evidence>
<dbReference type="Proteomes" id="UP000019151">
    <property type="component" value="Plasmid 2"/>
</dbReference>
<dbReference type="KEGG" id="gba:J421_6232"/>
<organism evidence="3 4">
    <name type="scientific">Gemmatirosa kalamazoonensis</name>
    <dbReference type="NCBI Taxonomy" id="861299"/>
    <lineage>
        <taxon>Bacteria</taxon>
        <taxon>Pseudomonadati</taxon>
        <taxon>Gemmatimonadota</taxon>
        <taxon>Gemmatimonadia</taxon>
        <taxon>Gemmatimonadales</taxon>
        <taxon>Gemmatimonadaceae</taxon>
        <taxon>Gemmatirosa</taxon>
    </lineage>
</organism>
<keyword evidence="2" id="KW-0732">Signal</keyword>
<feature type="chain" id="PRO_5004795943" evidence="2">
    <location>
        <begin position="30"/>
        <end position="124"/>
    </location>
</feature>
<keyword evidence="1" id="KW-0472">Membrane</keyword>
<geneLocation type="plasmid" evidence="3 4">
    <name>2</name>
</geneLocation>
<reference evidence="3 4" key="1">
    <citation type="journal article" date="2014" name="Genome Announc.">
        <title>Genome Sequence and Methylome of Soil Bacterium Gemmatirosa kalamazoonensis KBS708T, a Member of the Rarely Cultivated Gemmatimonadetes Phylum.</title>
        <authorList>
            <person name="Debruyn J.M."/>
            <person name="Radosevich M."/>
            <person name="Wommack K.E."/>
            <person name="Polson S.W."/>
            <person name="Hauser L.J."/>
            <person name="Fawaz M.N."/>
            <person name="Korlach J."/>
            <person name="Tsai Y.C."/>
        </authorList>
    </citation>
    <scope>NUCLEOTIDE SEQUENCE [LARGE SCALE GENOMIC DNA]</scope>
    <source>
        <strain evidence="3 4">KBS708</strain>
        <plasmid evidence="4">Plasmid 2</plasmid>
    </source>
</reference>
<feature type="transmembrane region" description="Helical" evidence="1">
    <location>
        <begin position="87"/>
        <end position="120"/>
    </location>
</feature>
<keyword evidence="1" id="KW-1133">Transmembrane helix</keyword>
<proteinExistence type="predicted"/>
<keyword evidence="4" id="KW-1185">Reference proteome</keyword>
<dbReference type="InParanoid" id="W0RTJ6"/>
<dbReference type="RefSeq" id="WP_148306660.1">
    <property type="nucleotide sequence ID" value="NZ_CP007130.1"/>
</dbReference>
<evidence type="ECO:0000313" key="4">
    <source>
        <dbReference type="Proteomes" id="UP000019151"/>
    </source>
</evidence>
<gene>
    <name evidence="3" type="ORF">J421_6232</name>
</gene>